<proteinExistence type="inferred from homology"/>
<sequence>MLAMAVTPQEIHSKQFTTRSNKWFEKTEVTGFLDQVAVDYDNLMQENQALRTKLLEADSNATQVEEMKQSVNSSILIAQEAADRLKKQTEAEAEATLQQAETEAQKIVMEANAKANNLLSESQRKNDDLVTHHDAMAKEMTAFKQRISGLLNAQIDLMNTEGWDEFQHATDLRVAAQQNQAPVQQPVAETPVAPEEPVAQTETVVVMPDLQENNDNFLNKD</sequence>
<dbReference type="GO" id="GO:0005737">
    <property type="term" value="C:cytoplasm"/>
    <property type="evidence" value="ECO:0007669"/>
    <property type="project" value="UniProtKB-SubCell"/>
</dbReference>
<evidence type="ECO:0000256" key="4">
    <source>
        <dbReference type="ARBA" id="ARBA00022618"/>
    </source>
</evidence>
<organism evidence="8 9">
    <name type="scientific">Weissella minor</name>
    <dbReference type="NCBI Taxonomy" id="1620"/>
    <lineage>
        <taxon>Bacteria</taxon>
        <taxon>Bacillati</taxon>
        <taxon>Bacillota</taxon>
        <taxon>Bacilli</taxon>
        <taxon>Lactobacillales</taxon>
        <taxon>Lactobacillaceae</taxon>
        <taxon>Weissella</taxon>
    </lineage>
</organism>
<comment type="similarity">
    <text evidence="2">Belongs to the DivIVA family.</text>
</comment>
<keyword evidence="9" id="KW-1185">Reference proteome</keyword>
<dbReference type="STRING" id="1620.IV67_GL000849"/>
<reference evidence="8 9" key="1">
    <citation type="journal article" date="2015" name="Genome Announc.">
        <title>Expanding the biotechnology potential of lactobacilli through comparative genomics of 213 strains and associated genera.</title>
        <authorList>
            <person name="Sun Z."/>
            <person name="Harris H.M."/>
            <person name="McCann A."/>
            <person name="Guo C."/>
            <person name="Argimon S."/>
            <person name="Zhang W."/>
            <person name="Yang X."/>
            <person name="Jeffery I.B."/>
            <person name="Cooney J.C."/>
            <person name="Kagawa T.F."/>
            <person name="Liu W."/>
            <person name="Song Y."/>
            <person name="Salvetti E."/>
            <person name="Wrobel A."/>
            <person name="Rasinkangas P."/>
            <person name="Parkhill J."/>
            <person name="Rea M.C."/>
            <person name="O'Sullivan O."/>
            <person name="Ritari J."/>
            <person name="Douillard F.P."/>
            <person name="Paul Ross R."/>
            <person name="Yang R."/>
            <person name="Briner A.E."/>
            <person name="Felis G.E."/>
            <person name="de Vos W.M."/>
            <person name="Barrangou R."/>
            <person name="Klaenhammer T.R."/>
            <person name="Caufield P.W."/>
            <person name="Cui Y."/>
            <person name="Zhang H."/>
            <person name="O'Toole P.W."/>
        </authorList>
    </citation>
    <scope>NUCLEOTIDE SEQUENCE [LARGE SCALE GENOMIC DNA]</scope>
    <source>
        <strain evidence="8 9">DSM 20014</strain>
    </source>
</reference>
<feature type="coiled-coil region" evidence="7">
    <location>
        <begin position="86"/>
        <end position="117"/>
    </location>
</feature>
<dbReference type="AlphaFoldDB" id="A0A0R2JG20"/>
<name>A0A0R2JG20_9LACO</name>
<evidence type="ECO:0000256" key="2">
    <source>
        <dbReference type="ARBA" id="ARBA00009008"/>
    </source>
</evidence>
<keyword evidence="4 8" id="KW-0132">Cell division</keyword>
<evidence type="ECO:0000313" key="8">
    <source>
        <dbReference type="EMBL" id="KRN76273.1"/>
    </source>
</evidence>
<dbReference type="NCBIfam" id="TIGR03544">
    <property type="entry name" value="DivI1A_domain"/>
    <property type="match status" value="1"/>
</dbReference>
<dbReference type="PANTHER" id="PTHR35794">
    <property type="entry name" value="CELL DIVISION PROTEIN DIVIVA"/>
    <property type="match status" value="1"/>
</dbReference>
<dbReference type="InterPro" id="IPR007793">
    <property type="entry name" value="DivIVA_fam"/>
</dbReference>
<accession>A0A0R2JG20</accession>
<dbReference type="Proteomes" id="UP000051673">
    <property type="component" value="Unassembled WGS sequence"/>
</dbReference>
<keyword evidence="6" id="KW-0131">Cell cycle</keyword>
<dbReference type="EMBL" id="JQCD01000030">
    <property type="protein sequence ID" value="KRN76273.1"/>
    <property type="molecule type" value="Genomic_DNA"/>
</dbReference>
<dbReference type="Gene3D" id="6.10.250.660">
    <property type="match status" value="1"/>
</dbReference>
<evidence type="ECO:0000313" key="9">
    <source>
        <dbReference type="Proteomes" id="UP000051673"/>
    </source>
</evidence>
<evidence type="ECO:0000256" key="6">
    <source>
        <dbReference type="ARBA" id="ARBA00023306"/>
    </source>
</evidence>
<dbReference type="InterPro" id="IPR019933">
    <property type="entry name" value="DivIVA_domain"/>
</dbReference>
<protein>
    <submittedName>
        <fullName evidence="8">Cell division initiation protein</fullName>
    </submittedName>
</protein>
<evidence type="ECO:0000256" key="1">
    <source>
        <dbReference type="ARBA" id="ARBA00004496"/>
    </source>
</evidence>
<feature type="coiled-coil region" evidence="7">
    <location>
        <begin position="33"/>
        <end position="60"/>
    </location>
</feature>
<evidence type="ECO:0000256" key="3">
    <source>
        <dbReference type="ARBA" id="ARBA00022490"/>
    </source>
</evidence>
<dbReference type="PANTHER" id="PTHR35794:SF2">
    <property type="entry name" value="CELL DIVISION PROTEIN DIVIVA"/>
    <property type="match status" value="1"/>
</dbReference>
<evidence type="ECO:0000256" key="7">
    <source>
        <dbReference type="SAM" id="Coils"/>
    </source>
</evidence>
<dbReference type="Pfam" id="PF05103">
    <property type="entry name" value="DivIVA"/>
    <property type="match status" value="1"/>
</dbReference>
<evidence type="ECO:0000256" key="5">
    <source>
        <dbReference type="ARBA" id="ARBA00023054"/>
    </source>
</evidence>
<comment type="caution">
    <text evidence="8">The sequence shown here is derived from an EMBL/GenBank/DDBJ whole genome shotgun (WGS) entry which is preliminary data.</text>
</comment>
<dbReference type="PATRIC" id="fig|1620.3.peg.864"/>
<keyword evidence="5 7" id="KW-0175">Coiled coil</keyword>
<keyword evidence="3" id="KW-0963">Cytoplasm</keyword>
<gene>
    <name evidence="8" type="ORF">IV67_GL000849</name>
</gene>
<dbReference type="GO" id="GO:0051301">
    <property type="term" value="P:cell division"/>
    <property type="evidence" value="ECO:0007669"/>
    <property type="project" value="UniProtKB-KW"/>
</dbReference>
<comment type="subcellular location">
    <subcellularLocation>
        <location evidence="1">Cytoplasm</location>
    </subcellularLocation>
</comment>